<name>A0A5S9R3D6_MYCVN</name>
<protein>
    <submittedName>
        <fullName evidence="1">Uncharacterized protein</fullName>
    </submittedName>
</protein>
<dbReference type="Proteomes" id="UP000430146">
    <property type="component" value="Unassembled WGS sequence"/>
</dbReference>
<organism evidence="1 2">
    <name type="scientific">Mycolicibacterium vanbaalenii</name>
    <name type="common">Mycobacterium vanbaalenii</name>
    <dbReference type="NCBI Taxonomy" id="110539"/>
    <lineage>
        <taxon>Bacteria</taxon>
        <taxon>Bacillati</taxon>
        <taxon>Actinomycetota</taxon>
        <taxon>Actinomycetes</taxon>
        <taxon>Mycobacteriales</taxon>
        <taxon>Mycobacteriaceae</taxon>
        <taxon>Mycolicibacterium</taxon>
    </lineage>
</organism>
<dbReference type="AlphaFoldDB" id="A0A5S9R3D6"/>
<sequence>MVNIRPSRMRSITDARNAFSTLVGEAENGLTTHIVKGSTVVAHLVPASAPVLDDPSLRHALIASFAASEAASAGAYEWREARLWHAGDTVGRLLAWTWRTDSDLCLRAFASFHDELQQVVGATIGLSAIWPGIEVALRVALDGGEIADLFQYLDRHYDDYYLGPHRPHPSNA</sequence>
<accession>A0A5S9R3D6</accession>
<evidence type="ECO:0000313" key="1">
    <source>
        <dbReference type="EMBL" id="CAA0127324.1"/>
    </source>
</evidence>
<gene>
    <name evidence="1" type="ORF">AELLOGFF_05164</name>
</gene>
<keyword evidence="2" id="KW-1185">Reference proteome</keyword>
<proteinExistence type="predicted"/>
<evidence type="ECO:0000313" key="2">
    <source>
        <dbReference type="Proteomes" id="UP000430146"/>
    </source>
</evidence>
<reference evidence="1 2" key="1">
    <citation type="submission" date="2019-11" db="EMBL/GenBank/DDBJ databases">
        <authorList>
            <person name="Holert J."/>
        </authorList>
    </citation>
    <scope>NUCLEOTIDE SEQUENCE [LARGE SCALE GENOMIC DNA]</scope>
    <source>
        <strain evidence="1">BC8_1</strain>
    </source>
</reference>
<dbReference type="RefSeq" id="WP_234897580.1">
    <property type="nucleotide sequence ID" value="NZ_CACSIP010000029.1"/>
</dbReference>
<dbReference type="EMBL" id="CACSIP010000029">
    <property type="protein sequence ID" value="CAA0127324.1"/>
    <property type="molecule type" value="Genomic_DNA"/>
</dbReference>